<reference evidence="2" key="1">
    <citation type="submission" date="2022-10" db="EMBL/GenBank/DDBJ databases">
        <title>Tapping the CABI collections for fungal endophytes: first genome assemblies for Collariella, Neodidymelliopsis, Ascochyta clinopodiicola, Didymella pomorum, Didymosphaeria variabile, Neocosmospora piperis and Neocucurbitaria cava.</title>
        <authorList>
            <person name="Hill R."/>
        </authorList>
    </citation>
    <scope>NUCLEOTIDE SEQUENCE</scope>
    <source>
        <strain evidence="2">IMI 356815</strain>
    </source>
</reference>
<dbReference type="EMBL" id="JAPEUX010000006">
    <property type="protein sequence ID" value="KAJ4349331.1"/>
    <property type="molecule type" value="Genomic_DNA"/>
</dbReference>
<feature type="region of interest" description="Disordered" evidence="1">
    <location>
        <begin position="1"/>
        <end position="47"/>
    </location>
</feature>
<dbReference type="Proteomes" id="UP001140513">
    <property type="component" value="Unassembled WGS sequence"/>
</dbReference>
<accession>A0A9W8XEU7</accession>
<dbReference type="RefSeq" id="XP_056068261.1">
    <property type="nucleotide sequence ID" value="XM_056216705.1"/>
</dbReference>
<proteinExistence type="predicted"/>
<name>A0A9W8XEU7_9PLEO</name>
<protein>
    <submittedName>
        <fullName evidence="2">Uncharacterized protein</fullName>
    </submittedName>
</protein>
<dbReference type="GeneID" id="80911475"/>
<organism evidence="2 3">
    <name type="scientific">Didymosphaeria variabile</name>
    <dbReference type="NCBI Taxonomy" id="1932322"/>
    <lineage>
        <taxon>Eukaryota</taxon>
        <taxon>Fungi</taxon>
        <taxon>Dikarya</taxon>
        <taxon>Ascomycota</taxon>
        <taxon>Pezizomycotina</taxon>
        <taxon>Dothideomycetes</taxon>
        <taxon>Pleosporomycetidae</taxon>
        <taxon>Pleosporales</taxon>
        <taxon>Massarineae</taxon>
        <taxon>Didymosphaeriaceae</taxon>
        <taxon>Didymosphaeria</taxon>
    </lineage>
</organism>
<comment type="caution">
    <text evidence="2">The sequence shown here is derived from an EMBL/GenBank/DDBJ whole genome shotgun (WGS) entry which is preliminary data.</text>
</comment>
<evidence type="ECO:0000313" key="3">
    <source>
        <dbReference type="Proteomes" id="UP001140513"/>
    </source>
</evidence>
<evidence type="ECO:0000313" key="2">
    <source>
        <dbReference type="EMBL" id="KAJ4349331.1"/>
    </source>
</evidence>
<dbReference type="AlphaFoldDB" id="A0A9W8XEU7"/>
<feature type="region of interest" description="Disordered" evidence="1">
    <location>
        <begin position="135"/>
        <end position="154"/>
    </location>
</feature>
<gene>
    <name evidence="2" type="ORF">N0V89_007945</name>
</gene>
<sequence>MDGEPSLDNLTIQTDWPDPDANTAFEDSSLDPPSFDHLNDDSNAVDTSWSSGFLQDAVRSGPRTSLASSVFEHDGLFQESTDETNQRILTASRQAYKPGPGTWAPEVTGNLFGGQYQNSVARFQIGQMQAAQDRHITHSNFNPLPEAEPDIENN</sequence>
<evidence type="ECO:0000256" key="1">
    <source>
        <dbReference type="SAM" id="MobiDB-lite"/>
    </source>
</evidence>
<keyword evidence="3" id="KW-1185">Reference proteome</keyword>